<dbReference type="OrthoDB" id="9898048at2"/>
<gene>
    <name evidence="1" type="ORF">FXN63_11475</name>
</gene>
<evidence type="ECO:0000313" key="1">
    <source>
        <dbReference type="EMBL" id="QEI06382.1"/>
    </source>
</evidence>
<organism evidence="1 2">
    <name type="scientific">Pigmentiphaga aceris</name>
    <dbReference type="NCBI Taxonomy" id="1940612"/>
    <lineage>
        <taxon>Bacteria</taxon>
        <taxon>Pseudomonadati</taxon>
        <taxon>Pseudomonadota</taxon>
        <taxon>Betaproteobacteria</taxon>
        <taxon>Burkholderiales</taxon>
        <taxon>Alcaligenaceae</taxon>
        <taxon>Pigmentiphaga</taxon>
    </lineage>
</organism>
<dbReference type="AlphaFoldDB" id="A0A5C0AVC2"/>
<accession>A0A5C0AVC2</accession>
<sequence>MTATVNIQTSRVAAVDAQGQQVSVECQTVLVQRPGKEDETSRRYHYDHSHVREQANGVLVVLATGEELRLSPQTGQNLTPAG</sequence>
<protein>
    <submittedName>
        <fullName evidence="1">Uncharacterized protein</fullName>
    </submittedName>
</protein>
<reference evidence="1 2" key="1">
    <citation type="submission" date="2019-08" db="EMBL/GenBank/DDBJ databases">
        <title>Amphibian skin-associated Pigmentiphaga: genome sequence and occurrence across geography and hosts.</title>
        <authorList>
            <person name="Bletz M.C."/>
            <person name="Bunk B."/>
            <person name="Sproeer C."/>
            <person name="Biwer P."/>
            <person name="Reiter S."/>
            <person name="Rabemananjara F.C.E."/>
            <person name="Schulz S."/>
            <person name="Overmann J."/>
            <person name="Vences M."/>
        </authorList>
    </citation>
    <scope>NUCLEOTIDE SEQUENCE [LARGE SCALE GENOMIC DNA]</scope>
    <source>
        <strain evidence="1 2">Mada1488</strain>
    </source>
</reference>
<dbReference type="EMBL" id="CP043046">
    <property type="protein sequence ID" value="QEI06382.1"/>
    <property type="molecule type" value="Genomic_DNA"/>
</dbReference>
<dbReference type="Proteomes" id="UP000325161">
    <property type="component" value="Chromosome"/>
</dbReference>
<name>A0A5C0AVC2_9BURK</name>
<proteinExistence type="predicted"/>
<dbReference type="RefSeq" id="WP_148814934.1">
    <property type="nucleotide sequence ID" value="NZ_CP043046.1"/>
</dbReference>
<dbReference type="KEGG" id="pacr:FXN63_11475"/>
<keyword evidence="2" id="KW-1185">Reference proteome</keyword>
<evidence type="ECO:0000313" key="2">
    <source>
        <dbReference type="Proteomes" id="UP000325161"/>
    </source>
</evidence>